<keyword evidence="1" id="KW-0238">DNA-binding</keyword>
<dbReference type="GO" id="GO:0003677">
    <property type="term" value="F:DNA binding"/>
    <property type="evidence" value="ECO:0007669"/>
    <property type="project" value="UniProtKB-KW"/>
</dbReference>
<dbReference type="AlphaFoldDB" id="Q971R8"/>
<dbReference type="InterPro" id="IPR036390">
    <property type="entry name" value="WH_DNA-bd_sf"/>
</dbReference>
<dbReference type="SUPFAM" id="SSF46785">
    <property type="entry name" value="Winged helix' DNA-binding domain"/>
    <property type="match status" value="1"/>
</dbReference>
<accession>Q971R8</accession>
<sequence>MEREFLERFTLSELILLSLSRRCMTLEELQERTGAEKNTLLVYLTRMYKRGIISRQWRKIAGIRVREYCLKYRDEILR</sequence>
<dbReference type="STRING" id="273063.STK_13045"/>
<dbReference type="InterPro" id="IPR036388">
    <property type="entry name" value="WH-like_DNA-bd_sf"/>
</dbReference>
<evidence type="ECO:0000313" key="2">
    <source>
        <dbReference type="Proteomes" id="UP000001015"/>
    </source>
</evidence>
<proteinExistence type="predicted"/>
<dbReference type="EMBL" id="BA000023">
    <property type="protein sequence ID" value="BAB66352.1"/>
    <property type="molecule type" value="Genomic_DNA"/>
</dbReference>
<dbReference type="PATRIC" id="fig|273063.9.peg.1478"/>
<dbReference type="eggNOG" id="arCOG07309">
    <property type="taxonomic scope" value="Archaea"/>
</dbReference>
<name>Q971R8_SULTO</name>
<evidence type="ECO:0000313" key="1">
    <source>
        <dbReference type="EMBL" id="BAB66352.1"/>
    </source>
</evidence>
<dbReference type="Pfam" id="PF05584">
    <property type="entry name" value="Sulfolobus_pRN"/>
    <property type="match status" value="1"/>
</dbReference>
<dbReference type="Proteomes" id="UP000001015">
    <property type="component" value="Chromosome"/>
</dbReference>
<dbReference type="RefSeq" id="WP_010979330.1">
    <property type="nucleotide sequence ID" value="NC_003106.2"/>
</dbReference>
<reference evidence="2" key="1">
    <citation type="journal article" date="2001" name="DNA Res.">
        <title>Complete genome sequence of an aerobic thermoacidophilic Crenarchaeon, Sulfolobus tokodaii strain7.</title>
        <authorList>
            <person name="Kawarabayasi Y."/>
            <person name="Hino Y."/>
            <person name="Horikawa H."/>
            <person name="Jin-no K."/>
            <person name="Takahashi M."/>
            <person name="Sekine M."/>
            <person name="Baba S."/>
            <person name="Ankai A."/>
            <person name="Kosugi H."/>
            <person name="Hosoyama A."/>
            <person name="Fukui S."/>
            <person name="Nagai Y."/>
            <person name="Nishijima K."/>
            <person name="Otsuka R."/>
            <person name="Nakazawa H."/>
            <person name="Takamiya M."/>
            <person name="Kato Y."/>
            <person name="Yoshizawa T."/>
            <person name="Tanaka T."/>
            <person name="Kudoh Y."/>
            <person name="Yamazaki J."/>
            <person name="Kushida N."/>
            <person name="Oguchi A."/>
            <person name="Aoki K."/>
            <person name="Masuda S."/>
            <person name="Yanagii M."/>
            <person name="Nishimura M."/>
            <person name="Yamagishi A."/>
            <person name="Oshima T."/>
            <person name="Kikuchi H."/>
        </authorList>
    </citation>
    <scope>NUCLEOTIDE SEQUENCE [LARGE SCALE GENOMIC DNA]</scope>
    <source>
        <strain evidence="2">DSM 16993 / JCM 10545 / NBRC 100140 / 7</strain>
    </source>
</reference>
<dbReference type="Gene3D" id="1.10.10.10">
    <property type="entry name" value="Winged helix-like DNA-binding domain superfamily/Winged helix DNA-binding domain"/>
    <property type="match status" value="1"/>
</dbReference>
<protein>
    <submittedName>
        <fullName evidence="1">DNA-binding protein</fullName>
    </submittedName>
</protein>
<dbReference type="GeneID" id="1459311"/>
<organism evidence="1 2">
    <name type="scientific">Sulfurisphaera tokodaii (strain DSM 16993 / JCM 10545 / NBRC 100140 / 7)</name>
    <name type="common">Sulfolobus tokodaii</name>
    <dbReference type="NCBI Taxonomy" id="273063"/>
    <lineage>
        <taxon>Archaea</taxon>
        <taxon>Thermoproteota</taxon>
        <taxon>Thermoprotei</taxon>
        <taxon>Sulfolobales</taxon>
        <taxon>Sulfolobaceae</taxon>
        <taxon>Sulfurisphaera</taxon>
    </lineage>
</organism>
<keyword evidence="2" id="KW-1185">Reference proteome</keyword>
<dbReference type="KEGG" id="sto:STK_13045"/>
<gene>
    <name evidence="1" type="ordered locus">STK_13045</name>
    <name evidence="1" type="ORF">STS146</name>
</gene>
<dbReference type="InterPro" id="IPR008848">
    <property type="entry name" value="Plasmid_regulator_arc"/>
</dbReference>
<dbReference type="OrthoDB" id="39283at2157"/>